<dbReference type="Proteomes" id="UP001642484">
    <property type="component" value="Unassembled WGS sequence"/>
</dbReference>
<reference evidence="2 3" key="1">
    <citation type="submission" date="2024-02" db="EMBL/GenBank/DDBJ databases">
        <authorList>
            <person name="Chen Y."/>
            <person name="Shah S."/>
            <person name="Dougan E. K."/>
            <person name="Thang M."/>
            <person name="Chan C."/>
        </authorList>
    </citation>
    <scope>NUCLEOTIDE SEQUENCE [LARGE SCALE GENOMIC DNA]</scope>
</reference>
<protein>
    <submittedName>
        <fullName evidence="2">Uncharacterized protein</fullName>
    </submittedName>
</protein>
<evidence type="ECO:0000313" key="3">
    <source>
        <dbReference type="Proteomes" id="UP001642484"/>
    </source>
</evidence>
<proteinExistence type="predicted"/>
<comment type="caution">
    <text evidence="2">The sequence shown here is derived from an EMBL/GenBank/DDBJ whole genome shotgun (WGS) entry which is preliminary data.</text>
</comment>
<keyword evidence="3" id="KW-1185">Reference proteome</keyword>
<dbReference type="EMBL" id="CAXAMN010026373">
    <property type="protein sequence ID" value="CAK9102571.1"/>
    <property type="molecule type" value="Genomic_DNA"/>
</dbReference>
<feature type="region of interest" description="Disordered" evidence="1">
    <location>
        <begin position="16"/>
        <end position="57"/>
    </location>
</feature>
<organism evidence="2 3">
    <name type="scientific">Durusdinium trenchii</name>
    <dbReference type="NCBI Taxonomy" id="1381693"/>
    <lineage>
        <taxon>Eukaryota</taxon>
        <taxon>Sar</taxon>
        <taxon>Alveolata</taxon>
        <taxon>Dinophyceae</taxon>
        <taxon>Suessiales</taxon>
        <taxon>Symbiodiniaceae</taxon>
        <taxon>Durusdinium</taxon>
    </lineage>
</organism>
<evidence type="ECO:0000256" key="1">
    <source>
        <dbReference type="SAM" id="MobiDB-lite"/>
    </source>
</evidence>
<gene>
    <name evidence="2" type="ORF">CCMP2556_LOCUS48257</name>
</gene>
<name>A0ABP0RPL3_9DINO</name>
<sequence length="162" mass="17805">MCKDLIVRNLGESGHPVDCAPDWAPRPSKDAPRGEGPVGASSPQAGGRSPKAPTEGAWAQKTWGARALAHQACHARFFSLRCAKLRRRVQLRFWPNGSEGRMCTRTEISQKLGWIHQTSSNTASFQRRQKRLDLKLATICEGTGDNSAEFSGSGFVTRVERT</sequence>
<evidence type="ECO:0000313" key="2">
    <source>
        <dbReference type="EMBL" id="CAK9102571.1"/>
    </source>
</evidence>
<accession>A0ABP0RPL3</accession>